<dbReference type="GO" id="GO:1902358">
    <property type="term" value="P:sulfate transmembrane transport"/>
    <property type="evidence" value="ECO:0007669"/>
    <property type="project" value="InterPro"/>
</dbReference>
<dbReference type="GO" id="GO:0042597">
    <property type="term" value="C:periplasmic space"/>
    <property type="evidence" value="ECO:0007669"/>
    <property type="project" value="UniProtKB-SubCell"/>
</dbReference>
<feature type="chain" id="PRO_5039427584" evidence="6">
    <location>
        <begin position="31"/>
        <end position="380"/>
    </location>
</feature>
<dbReference type="AlphaFoldDB" id="A0A1N7G684"/>
<name>A0A1N7G684_9NOCA</name>
<organism evidence="7 8">
    <name type="scientific">Williamsia sterculiae</name>
    <dbReference type="NCBI Taxonomy" id="1344003"/>
    <lineage>
        <taxon>Bacteria</taxon>
        <taxon>Bacillati</taxon>
        <taxon>Actinomycetota</taxon>
        <taxon>Actinomycetes</taxon>
        <taxon>Mycobacteriales</taxon>
        <taxon>Nocardiaceae</taxon>
        <taxon>Williamsia</taxon>
    </lineage>
</organism>
<dbReference type="EMBL" id="FTNT01000007">
    <property type="protein sequence ID" value="SIS08072.1"/>
    <property type="molecule type" value="Genomic_DNA"/>
</dbReference>
<dbReference type="STRING" id="1344003.SAMN05445060_2536"/>
<dbReference type="PANTHER" id="PTHR30368">
    <property type="entry name" value="SULFATE-BINDING PROTEIN"/>
    <property type="match status" value="1"/>
</dbReference>
<evidence type="ECO:0000313" key="7">
    <source>
        <dbReference type="EMBL" id="SIS08072.1"/>
    </source>
</evidence>
<keyword evidence="3" id="KW-0813">Transport</keyword>
<sequence>MFASSRPGARRTGRRPVVLAVLLAAVLVCAGCGAGSTDVPGGTNISSGDRHLNLVAYATPKPGFDKIIPAFRATDAGRDIGFSQSYGASGDQSRKVARRVPADVVNLSVEPDITRLVKAGVVDENWKTAYPDNSTPFGSVVVIVVRKGNPKNIHTWDDLLKPGVQVVTPNPGSSGSAKWNLLAPYAAKSDGGKDRKAGLAYVSELIRDHTTVQPKSGREATTTFEQGQGDVLISYENEAIMLQRKNATSPANQRVDYVVPSTTFKIENPVAVVKTGENTDAAKSFVSYLFTQPAQRIWAQQGFRPVDKQIAAETANLFPGKIDKLWTIKELGKTLGAGTSTTKAGIDNKGKDLTGWKAVDNALFSTSGDITKVYNAGGKS</sequence>
<gene>
    <name evidence="7" type="ORF">SAMN05445060_2536</name>
</gene>
<dbReference type="InterPro" id="IPR005669">
    <property type="entry name" value="Thiosulph/SO4-bd"/>
</dbReference>
<evidence type="ECO:0000313" key="8">
    <source>
        <dbReference type="Proteomes" id="UP000186218"/>
    </source>
</evidence>
<keyword evidence="8" id="KW-1185">Reference proteome</keyword>
<dbReference type="NCBIfam" id="TIGR00971">
    <property type="entry name" value="3a0106s03"/>
    <property type="match status" value="1"/>
</dbReference>
<dbReference type="PANTHER" id="PTHR30368:SF2">
    <property type="entry name" value="SULFATE-BINDING PROTEIN"/>
    <property type="match status" value="1"/>
</dbReference>
<dbReference type="SUPFAM" id="SSF53850">
    <property type="entry name" value="Periplasmic binding protein-like II"/>
    <property type="match status" value="1"/>
</dbReference>
<accession>A0A1N7G684</accession>
<proteinExistence type="inferred from homology"/>
<dbReference type="Pfam" id="PF13531">
    <property type="entry name" value="SBP_bac_11"/>
    <property type="match status" value="1"/>
</dbReference>
<dbReference type="Proteomes" id="UP000186218">
    <property type="component" value="Unassembled WGS sequence"/>
</dbReference>
<evidence type="ECO:0000256" key="2">
    <source>
        <dbReference type="ARBA" id="ARBA00006099"/>
    </source>
</evidence>
<evidence type="ECO:0000256" key="4">
    <source>
        <dbReference type="ARBA" id="ARBA00022729"/>
    </source>
</evidence>
<dbReference type="GO" id="GO:0140104">
    <property type="term" value="F:molecular carrier activity"/>
    <property type="evidence" value="ECO:0007669"/>
    <property type="project" value="InterPro"/>
</dbReference>
<reference evidence="7 8" key="1">
    <citation type="submission" date="2017-01" db="EMBL/GenBank/DDBJ databases">
        <authorList>
            <person name="Mah S.A."/>
            <person name="Swanson W.J."/>
            <person name="Moy G.W."/>
            <person name="Vacquier V.D."/>
        </authorList>
    </citation>
    <scope>NUCLEOTIDE SEQUENCE [LARGE SCALE GENOMIC DNA]</scope>
    <source>
        <strain evidence="7 8">CPCC 203464</strain>
    </source>
</reference>
<evidence type="ECO:0000256" key="6">
    <source>
        <dbReference type="SAM" id="SignalP"/>
    </source>
</evidence>
<protein>
    <submittedName>
        <fullName evidence="7">Sulfate transport system substrate-binding protein</fullName>
    </submittedName>
</protein>
<keyword evidence="5" id="KW-0574">Periplasm</keyword>
<comment type="similarity">
    <text evidence="2">Belongs to the prokaryotic sulfate-binding protein family.</text>
</comment>
<feature type="signal peptide" evidence="6">
    <location>
        <begin position="1"/>
        <end position="30"/>
    </location>
</feature>
<keyword evidence="4 6" id="KW-0732">Signal</keyword>
<dbReference type="Gene3D" id="3.40.190.10">
    <property type="entry name" value="Periplasmic binding protein-like II"/>
    <property type="match status" value="2"/>
</dbReference>
<evidence type="ECO:0000256" key="3">
    <source>
        <dbReference type="ARBA" id="ARBA00022448"/>
    </source>
</evidence>
<comment type="subcellular location">
    <subcellularLocation>
        <location evidence="1">Periplasm</location>
    </subcellularLocation>
</comment>
<evidence type="ECO:0000256" key="5">
    <source>
        <dbReference type="ARBA" id="ARBA00022764"/>
    </source>
</evidence>
<evidence type="ECO:0000256" key="1">
    <source>
        <dbReference type="ARBA" id="ARBA00004418"/>
    </source>
</evidence>